<comment type="subcellular location">
    <subcellularLocation>
        <location evidence="1">Endomembrane system</location>
        <topology evidence="1">Multi-pass membrane protein</topology>
    </subcellularLocation>
</comment>
<feature type="transmembrane region" description="Helical" evidence="5">
    <location>
        <begin position="169"/>
        <end position="190"/>
    </location>
</feature>
<dbReference type="RefSeq" id="WP_146573029.1">
    <property type="nucleotide sequence ID" value="NZ_SJPH01000003.1"/>
</dbReference>
<keyword evidence="4 5" id="KW-0472">Membrane</keyword>
<evidence type="ECO:0000256" key="4">
    <source>
        <dbReference type="ARBA" id="ARBA00023136"/>
    </source>
</evidence>
<comment type="caution">
    <text evidence="6">The sequence shown here is derived from an EMBL/GenBank/DDBJ whole genome shotgun (WGS) entry which is preliminary data.</text>
</comment>
<dbReference type="AlphaFoldDB" id="A0A5C5W712"/>
<evidence type="ECO:0000256" key="5">
    <source>
        <dbReference type="SAM" id="Phobius"/>
    </source>
</evidence>
<dbReference type="Pfam" id="PF01988">
    <property type="entry name" value="VIT1"/>
    <property type="match status" value="1"/>
</dbReference>
<name>A0A5C5W712_9BACT</name>
<dbReference type="Proteomes" id="UP000318995">
    <property type="component" value="Unassembled WGS sequence"/>
</dbReference>
<dbReference type="EMBL" id="SJPH01000003">
    <property type="protein sequence ID" value="TWT46480.1"/>
    <property type="molecule type" value="Genomic_DNA"/>
</dbReference>
<feature type="transmembrane region" description="Helical" evidence="5">
    <location>
        <begin position="231"/>
        <end position="253"/>
    </location>
</feature>
<dbReference type="GO" id="GO:0005384">
    <property type="term" value="F:manganese ion transmembrane transporter activity"/>
    <property type="evidence" value="ECO:0007669"/>
    <property type="project" value="InterPro"/>
</dbReference>
<keyword evidence="2 5" id="KW-0812">Transmembrane</keyword>
<evidence type="ECO:0000256" key="2">
    <source>
        <dbReference type="ARBA" id="ARBA00022692"/>
    </source>
</evidence>
<keyword evidence="3 5" id="KW-1133">Transmembrane helix</keyword>
<proteinExistence type="predicted"/>
<organism evidence="6 7">
    <name type="scientific">Botrimarina hoheduenensis</name>
    <dbReference type="NCBI Taxonomy" id="2528000"/>
    <lineage>
        <taxon>Bacteria</taxon>
        <taxon>Pseudomonadati</taxon>
        <taxon>Planctomycetota</taxon>
        <taxon>Planctomycetia</taxon>
        <taxon>Pirellulales</taxon>
        <taxon>Lacipirellulaceae</taxon>
        <taxon>Botrimarina</taxon>
    </lineage>
</organism>
<reference evidence="6 7" key="1">
    <citation type="submission" date="2019-02" db="EMBL/GenBank/DDBJ databases">
        <title>Deep-cultivation of Planctomycetes and their phenomic and genomic characterization uncovers novel biology.</title>
        <authorList>
            <person name="Wiegand S."/>
            <person name="Jogler M."/>
            <person name="Boedeker C."/>
            <person name="Pinto D."/>
            <person name="Vollmers J."/>
            <person name="Rivas-Marin E."/>
            <person name="Kohn T."/>
            <person name="Peeters S.H."/>
            <person name="Heuer A."/>
            <person name="Rast P."/>
            <person name="Oberbeckmann S."/>
            <person name="Bunk B."/>
            <person name="Jeske O."/>
            <person name="Meyerdierks A."/>
            <person name="Storesund J.E."/>
            <person name="Kallscheuer N."/>
            <person name="Luecker S."/>
            <person name="Lage O.M."/>
            <person name="Pohl T."/>
            <person name="Merkel B.J."/>
            <person name="Hornburger P."/>
            <person name="Mueller R.-W."/>
            <person name="Bruemmer F."/>
            <person name="Labrenz M."/>
            <person name="Spormann A.M."/>
            <person name="Op Den Camp H."/>
            <person name="Overmann J."/>
            <person name="Amann R."/>
            <person name="Jetten M.S.M."/>
            <person name="Mascher T."/>
            <person name="Medema M.H."/>
            <person name="Devos D.P."/>
            <person name="Kaster A.-K."/>
            <person name="Ovreas L."/>
            <person name="Rohde M."/>
            <person name="Galperin M.Y."/>
            <person name="Jogler C."/>
        </authorList>
    </citation>
    <scope>NUCLEOTIDE SEQUENCE [LARGE SCALE GENOMIC DNA]</scope>
    <source>
        <strain evidence="6 7">Pla111</strain>
    </source>
</reference>
<evidence type="ECO:0000313" key="6">
    <source>
        <dbReference type="EMBL" id="TWT46480.1"/>
    </source>
</evidence>
<dbReference type="GO" id="GO:0012505">
    <property type="term" value="C:endomembrane system"/>
    <property type="evidence" value="ECO:0007669"/>
    <property type="project" value="UniProtKB-SubCell"/>
</dbReference>
<dbReference type="GO" id="GO:0030026">
    <property type="term" value="P:intracellular manganese ion homeostasis"/>
    <property type="evidence" value="ECO:0007669"/>
    <property type="project" value="InterPro"/>
</dbReference>
<protein>
    <submittedName>
        <fullName evidence="6">VIT family protein</fullName>
    </submittedName>
</protein>
<dbReference type="PANTHER" id="PTHR31851">
    <property type="entry name" value="FE(2+)/MN(2+) TRANSPORTER PCL1"/>
    <property type="match status" value="1"/>
</dbReference>
<evidence type="ECO:0000256" key="3">
    <source>
        <dbReference type="ARBA" id="ARBA00022989"/>
    </source>
</evidence>
<keyword evidence="7" id="KW-1185">Reference proteome</keyword>
<dbReference type="InterPro" id="IPR008217">
    <property type="entry name" value="Ccc1_fam"/>
</dbReference>
<sequence>MEPAGPTSTREFRALVADHHPDAVRERLDLGAQHSYLKDFIYGAIDGAVTTFAVVSGVAGAGLSPGIVIVLGTANLVGDGFSMAAGNFLGTRAEEQLRAKARRTEEAHIAHHPEGEREEIRQIFSAKGFTGDDLERIVEVITSDEQQWVDTMIREEHGLPLSGPSPWRAAVTTFVAFFLVGLLPLLPFIVDFLAPAAIESPFGLSTLLTAIAFFGIGAAKGRLVSEHWALAGGETLAVGGAAAGLAYGVGVLLKNVVG</sequence>
<evidence type="ECO:0000313" key="7">
    <source>
        <dbReference type="Proteomes" id="UP000318995"/>
    </source>
</evidence>
<accession>A0A5C5W712</accession>
<dbReference type="OrthoDB" id="9781619at2"/>
<gene>
    <name evidence="6" type="ORF">Pla111_15760</name>
</gene>
<evidence type="ECO:0000256" key="1">
    <source>
        <dbReference type="ARBA" id="ARBA00004127"/>
    </source>
</evidence>
<feature type="transmembrane region" description="Helical" evidence="5">
    <location>
        <begin position="202"/>
        <end position="219"/>
    </location>
</feature>